<sequence>LLFSLDILNSNDITKTREDRFGNEPLALSNGVGEDPWWNENFQWRHNLKIINAYDDDLVDGATYIRINHTKYINQGDMQADLDDIRIVENGMLRDYYFTTDYPYGDMATIWFEVNISAQTTDYDTYLYYGNATNSLDAVYYKTDRFGLAWYSFDEDNIAGTVKDSMGKNNATLNGLGSTVAYVSGHSGNALDFADS</sequence>
<comment type="caution">
    <text evidence="1">The sequence shown here is derived from an EMBL/GenBank/DDBJ whole genome shotgun (WGS) entry which is preliminary data.</text>
</comment>
<evidence type="ECO:0000313" key="1">
    <source>
        <dbReference type="EMBL" id="GAG81414.1"/>
    </source>
</evidence>
<dbReference type="EMBL" id="BART01012472">
    <property type="protein sequence ID" value="GAG81414.1"/>
    <property type="molecule type" value="Genomic_DNA"/>
</dbReference>
<reference evidence="1" key="1">
    <citation type="journal article" date="2014" name="Front. Microbiol.">
        <title>High frequency of phylogenetically diverse reductive dehalogenase-homologous genes in deep subseafloor sedimentary metagenomes.</title>
        <authorList>
            <person name="Kawai M."/>
            <person name="Futagami T."/>
            <person name="Toyoda A."/>
            <person name="Takaki Y."/>
            <person name="Nishi S."/>
            <person name="Hori S."/>
            <person name="Arai W."/>
            <person name="Tsubouchi T."/>
            <person name="Morono Y."/>
            <person name="Uchiyama I."/>
            <person name="Ito T."/>
            <person name="Fujiyama A."/>
            <person name="Inagaki F."/>
            <person name="Takami H."/>
        </authorList>
    </citation>
    <scope>NUCLEOTIDE SEQUENCE</scope>
    <source>
        <strain evidence="1">Expedition CK06-06</strain>
    </source>
</reference>
<protein>
    <recommendedName>
        <fullName evidence="2">DUF2341 domain-containing protein</fullName>
    </recommendedName>
</protein>
<name>X1AHF1_9ZZZZ</name>
<proteinExistence type="predicted"/>
<gene>
    <name evidence="1" type="ORF">S01H4_26017</name>
</gene>
<dbReference type="AlphaFoldDB" id="X1AHF1"/>
<organism evidence="1">
    <name type="scientific">marine sediment metagenome</name>
    <dbReference type="NCBI Taxonomy" id="412755"/>
    <lineage>
        <taxon>unclassified sequences</taxon>
        <taxon>metagenomes</taxon>
        <taxon>ecological metagenomes</taxon>
    </lineage>
</organism>
<feature type="non-terminal residue" evidence="1">
    <location>
        <position position="1"/>
    </location>
</feature>
<accession>X1AHF1</accession>
<evidence type="ECO:0008006" key="2">
    <source>
        <dbReference type="Google" id="ProtNLM"/>
    </source>
</evidence>